<evidence type="ECO:0000313" key="2">
    <source>
        <dbReference type="Proteomes" id="UP000814176"/>
    </source>
</evidence>
<organism evidence="1 2">
    <name type="scientific">Rhodofomes roseus</name>
    <dbReference type="NCBI Taxonomy" id="34475"/>
    <lineage>
        <taxon>Eukaryota</taxon>
        <taxon>Fungi</taxon>
        <taxon>Dikarya</taxon>
        <taxon>Basidiomycota</taxon>
        <taxon>Agaricomycotina</taxon>
        <taxon>Agaricomycetes</taxon>
        <taxon>Polyporales</taxon>
        <taxon>Rhodofomes</taxon>
    </lineage>
</organism>
<proteinExistence type="predicted"/>
<reference evidence="1 2" key="1">
    <citation type="journal article" date="2021" name="Environ. Microbiol.">
        <title>Gene family expansions and transcriptome signatures uncover fungal adaptations to wood decay.</title>
        <authorList>
            <person name="Hage H."/>
            <person name="Miyauchi S."/>
            <person name="Viragh M."/>
            <person name="Drula E."/>
            <person name="Min B."/>
            <person name="Chaduli D."/>
            <person name="Navarro D."/>
            <person name="Favel A."/>
            <person name="Norest M."/>
            <person name="Lesage-Meessen L."/>
            <person name="Balint B."/>
            <person name="Merenyi Z."/>
            <person name="de Eugenio L."/>
            <person name="Morin E."/>
            <person name="Martinez A.T."/>
            <person name="Baldrian P."/>
            <person name="Stursova M."/>
            <person name="Martinez M.J."/>
            <person name="Novotny C."/>
            <person name="Magnuson J.K."/>
            <person name="Spatafora J.W."/>
            <person name="Maurice S."/>
            <person name="Pangilinan J."/>
            <person name="Andreopoulos W."/>
            <person name="LaButti K."/>
            <person name="Hundley H."/>
            <person name="Na H."/>
            <person name="Kuo A."/>
            <person name="Barry K."/>
            <person name="Lipzen A."/>
            <person name="Henrissat B."/>
            <person name="Riley R."/>
            <person name="Ahrendt S."/>
            <person name="Nagy L.G."/>
            <person name="Grigoriev I.V."/>
            <person name="Martin F."/>
            <person name="Rosso M.N."/>
        </authorList>
    </citation>
    <scope>NUCLEOTIDE SEQUENCE [LARGE SCALE GENOMIC DNA]</scope>
    <source>
        <strain evidence="1 2">CIRM-BRFM 1785</strain>
    </source>
</reference>
<name>A0ABQ8K9Z3_9APHY</name>
<gene>
    <name evidence="1" type="ORF">C8Q71DRAFT_909099</name>
</gene>
<comment type="caution">
    <text evidence="1">The sequence shown here is derived from an EMBL/GenBank/DDBJ whole genome shotgun (WGS) entry which is preliminary data.</text>
</comment>
<dbReference type="EMBL" id="JADCUA010000016">
    <property type="protein sequence ID" value="KAH9834089.1"/>
    <property type="molecule type" value="Genomic_DNA"/>
</dbReference>
<evidence type="ECO:0000313" key="1">
    <source>
        <dbReference type="EMBL" id="KAH9834089.1"/>
    </source>
</evidence>
<dbReference type="RefSeq" id="XP_047776745.1">
    <property type="nucleotide sequence ID" value="XM_047929025.1"/>
</dbReference>
<accession>A0ABQ8K9Z3</accession>
<protein>
    <submittedName>
        <fullName evidence="1">Uncharacterized protein</fullName>
    </submittedName>
</protein>
<keyword evidence="2" id="KW-1185">Reference proteome</keyword>
<dbReference type="GeneID" id="72009757"/>
<sequence>MAHTYLRQHTQVGVRITTIEGLESFVASASRIVSIGRVVEDLTLVLVDQAEDALDIVRRCLQLTPHIESLVLDLPFTPPVDFLDPFLFPKIQLLSTNIPHDCLSTFLSIHPSLRSLVLRYCGDHSICPLKDVSLAHIIELQCPSRCLPAIANGQVARATVNLTRLASNALLAIGALSSSPLYCLSIDFFPNDYDLLIRVAAAAPTIRKLKLVEKPRPQRRGCHIRRPWNDHRAWHNILLKLSHLEELALHTLTRVSSARRPEAQIISSWANGPAHRMTTHPTLYHIGIKQPGLRGDDPQLTEWFKGNSGGPWDCVVNVTGNDVQL</sequence>
<dbReference type="Proteomes" id="UP000814176">
    <property type="component" value="Unassembled WGS sequence"/>
</dbReference>